<feature type="transmembrane region" description="Helical" evidence="8">
    <location>
        <begin position="165"/>
        <end position="190"/>
    </location>
</feature>
<feature type="transmembrane region" description="Helical" evidence="8">
    <location>
        <begin position="271"/>
        <end position="289"/>
    </location>
</feature>
<organism evidence="10">
    <name type="scientific">freshwater metagenome</name>
    <dbReference type="NCBI Taxonomy" id="449393"/>
    <lineage>
        <taxon>unclassified sequences</taxon>
        <taxon>metagenomes</taxon>
        <taxon>ecological metagenomes</taxon>
    </lineage>
</organism>
<feature type="transmembrane region" description="Helical" evidence="8">
    <location>
        <begin position="304"/>
        <end position="322"/>
    </location>
</feature>
<reference evidence="10" key="1">
    <citation type="submission" date="2020-05" db="EMBL/GenBank/DDBJ databases">
        <authorList>
            <person name="Chiriac C."/>
            <person name="Salcher M."/>
            <person name="Ghai R."/>
            <person name="Kavagutti S V."/>
        </authorList>
    </citation>
    <scope>NUCLEOTIDE SEQUENCE</scope>
</reference>
<dbReference type="PANTHER" id="PTHR33908">
    <property type="entry name" value="MANNOSYLTRANSFERASE YKCB-RELATED"/>
    <property type="match status" value="1"/>
</dbReference>
<dbReference type="GO" id="GO:0016763">
    <property type="term" value="F:pentosyltransferase activity"/>
    <property type="evidence" value="ECO:0007669"/>
    <property type="project" value="TreeGrafter"/>
</dbReference>
<evidence type="ECO:0000256" key="1">
    <source>
        <dbReference type="ARBA" id="ARBA00004651"/>
    </source>
</evidence>
<dbReference type="AlphaFoldDB" id="A0A6J6W8C5"/>
<keyword evidence="2" id="KW-1003">Cell membrane</keyword>
<evidence type="ECO:0000256" key="3">
    <source>
        <dbReference type="ARBA" id="ARBA00022676"/>
    </source>
</evidence>
<evidence type="ECO:0000256" key="8">
    <source>
        <dbReference type="SAM" id="Phobius"/>
    </source>
</evidence>
<keyword evidence="4" id="KW-0808">Transferase</keyword>
<dbReference type="InterPro" id="IPR050297">
    <property type="entry name" value="LipidA_mod_glycosyltrf_83"/>
</dbReference>
<accession>A0A6J6W8C5</accession>
<keyword evidence="6 8" id="KW-1133">Transmembrane helix</keyword>
<dbReference type="GO" id="GO:0008610">
    <property type="term" value="P:lipid biosynthetic process"/>
    <property type="evidence" value="ECO:0007669"/>
    <property type="project" value="UniProtKB-ARBA"/>
</dbReference>
<gene>
    <name evidence="10" type="ORF">UFOPK2958_00422</name>
</gene>
<dbReference type="InterPro" id="IPR038731">
    <property type="entry name" value="RgtA/B/C-like"/>
</dbReference>
<dbReference type="GO" id="GO:0005886">
    <property type="term" value="C:plasma membrane"/>
    <property type="evidence" value="ECO:0007669"/>
    <property type="project" value="UniProtKB-SubCell"/>
</dbReference>
<feature type="transmembrane region" description="Helical" evidence="8">
    <location>
        <begin position="85"/>
        <end position="106"/>
    </location>
</feature>
<feature type="transmembrane region" description="Helical" evidence="8">
    <location>
        <begin position="113"/>
        <end position="131"/>
    </location>
</feature>
<comment type="subcellular location">
    <subcellularLocation>
        <location evidence="1">Cell membrane</location>
        <topology evidence="1">Multi-pass membrane protein</topology>
    </subcellularLocation>
</comment>
<keyword evidence="3" id="KW-0328">Glycosyltransferase</keyword>
<evidence type="ECO:0000256" key="2">
    <source>
        <dbReference type="ARBA" id="ARBA00022475"/>
    </source>
</evidence>
<feature type="domain" description="Glycosyltransferase RgtA/B/C/D-like" evidence="9">
    <location>
        <begin position="66"/>
        <end position="223"/>
    </location>
</feature>
<dbReference type="PANTHER" id="PTHR33908:SF11">
    <property type="entry name" value="MEMBRANE PROTEIN"/>
    <property type="match status" value="1"/>
</dbReference>
<evidence type="ECO:0000256" key="7">
    <source>
        <dbReference type="ARBA" id="ARBA00023136"/>
    </source>
</evidence>
<dbReference type="Pfam" id="PF13231">
    <property type="entry name" value="PMT_2"/>
    <property type="match status" value="1"/>
</dbReference>
<keyword evidence="5 8" id="KW-0812">Transmembrane</keyword>
<keyword evidence="7 8" id="KW-0472">Membrane</keyword>
<evidence type="ECO:0000313" key="10">
    <source>
        <dbReference type="EMBL" id="CAB4779383.1"/>
    </source>
</evidence>
<evidence type="ECO:0000256" key="6">
    <source>
        <dbReference type="ARBA" id="ARBA00022989"/>
    </source>
</evidence>
<feature type="transmembrane region" description="Helical" evidence="8">
    <location>
        <begin position="334"/>
        <end position="351"/>
    </location>
</feature>
<name>A0A6J6W8C5_9ZZZZ</name>
<evidence type="ECO:0000259" key="9">
    <source>
        <dbReference type="Pfam" id="PF13231"/>
    </source>
</evidence>
<feature type="transmembrane region" description="Helical" evidence="8">
    <location>
        <begin position="137"/>
        <end position="153"/>
    </location>
</feature>
<feature type="transmembrane region" description="Helical" evidence="8">
    <location>
        <begin position="7"/>
        <end position="30"/>
    </location>
</feature>
<proteinExistence type="predicted"/>
<evidence type="ECO:0000256" key="4">
    <source>
        <dbReference type="ARBA" id="ARBA00022679"/>
    </source>
</evidence>
<evidence type="ECO:0000256" key="5">
    <source>
        <dbReference type="ARBA" id="ARBA00022692"/>
    </source>
</evidence>
<protein>
    <submittedName>
        <fullName evidence="10">Unannotated protein</fullName>
    </submittedName>
</protein>
<dbReference type="EMBL" id="CAFAAB010000032">
    <property type="protein sequence ID" value="CAB4779383.1"/>
    <property type="molecule type" value="Genomic_DNA"/>
</dbReference>
<sequence>MKRLWKVLSTLSPGGIAVVVALDLTMGIFLRFTTTSKLWLDEALGVNIASAPIGQLVDHLRNDGAPPLYYVLLHYWISLFGASDFTVRSLSGVFSVLGLGAAFILARRLWGSRYAFVATAVLAVLPYAVYFGTEARMYSLVMLESALLLFVWIGDWETGALKRGLIAMVLIALLLYTHYWSLYLVSVLFVVVVTQMWRVRTFGRSSKWKLLAILGGGALWLPWLPIFNEQRLHTGTPWSPPPALFQFFNWIDSFIVNQSRQHHTPSMHHQVNMYLLIALLLIGTFAVVMTERQIMALDFCVPQAAKFLAFISFGTMLLGLLASHFGGTTFAPRYASVVVIPLVLLAARGIMVLDKPIRILLVLLLFSGGMLWTDKWGRNVQRSQAGQVADVLAGATPGAFVFLCPDQIGPSVLRYARSDLEYSSYPRYSNPTFVNWYDYKDAFAATSPAKAGSTVLAAAGNRDIYVVWSSGYTLKGTCKAVVRNIAAATGRPPERLLQARLTGFYQSMNVTLLPFRE</sequence>
<feature type="transmembrane region" description="Helical" evidence="8">
    <location>
        <begin position="357"/>
        <end position="373"/>
    </location>
</feature>